<feature type="compositionally biased region" description="Polar residues" evidence="1">
    <location>
        <begin position="1"/>
        <end position="10"/>
    </location>
</feature>
<comment type="caution">
    <text evidence="2">The sequence shown here is derived from an EMBL/GenBank/DDBJ whole genome shotgun (WGS) entry which is preliminary data.</text>
</comment>
<reference evidence="2" key="1">
    <citation type="submission" date="2023-05" db="EMBL/GenBank/DDBJ databases">
        <title>Nepenthes gracilis genome sequencing.</title>
        <authorList>
            <person name="Fukushima K."/>
        </authorList>
    </citation>
    <scope>NUCLEOTIDE SEQUENCE</scope>
    <source>
        <strain evidence="2">SING2019-196</strain>
    </source>
</reference>
<evidence type="ECO:0000313" key="3">
    <source>
        <dbReference type="Proteomes" id="UP001279734"/>
    </source>
</evidence>
<dbReference type="EMBL" id="BSYO01000004">
    <property type="protein sequence ID" value="GMH03532.1"/>
    <property type="molecule type" value="Genomic_DNA"/>
</dbReference>
<sequence>MAPSTTTAQPLQQLSSSKSKRQKTELDHPHLQQITPTTSETKLLRQRKQLTKCILDSKALKIHRQTIKIAYQIPPQMKPHNISPRPTQP</sequence>
<protein>
    <submittedName>
        <fullName evidence="2">Uncharacterized protein</fullName>
    </submittedName>
</protein>
<evidence type="ECO:0000313" key="2">
    <source>
        <dbReference type="EMBL" id="GMH03532.1"/>
    </source>
</evidence>
<accession>A0AAD3S321</accession>
<organism evidence="2 3">
    <name type="scientific">Nepenthes gracilis</name>
    <name type="common">Slender pitcher plant</name>
    <dbReference type="NCBI Taxonomy" id="150966"/>
    <lineage>
        <taxon>Eukaryota</taxon>
        <taxon>Viridiplantae</taxon>
        <taxon>Streptophyta</taxon>
        <taxon>Embryophyta</taxon>
        <taxon>Tracheophyta</taxon>
        <taxon>Spermatophyta</taxon>
        <taxon>Magnoliopsida</taxon>
        <taxon>eudicotyledons</taxon>
        <taxon>Gunneridae</taxon>
        <taxon>Pentapetalae</taxon>
        <taxon>Caryophyllales</taxon>
        <taxon>Nepenthaceae</taxon>
        <taxon>Nepenthes</taxon>
    </lineage>
</organism>
<name>A0AAD3S321_NEPGR</name>
<proteinExistence type="predicted"/>
<gene>
    <name evidence="2" type="ORF">Nepgr_005371</name>
</gene>
<feature type="compositionally biased region" description="Polar residues" evidence="1">
    <location>
        <begin position="32"/>
        <end position="41"/>
    </location>
</feature>
<dbReference type="Proteomes" id="UP001279734">
    <property type="component" value="Unassembled WGS sequence"/>
</dbReference>
<keyword evidence="3" id="KW-1185">Reference proteome</keyword>
<dbReference type="AlphaFoldDB" id="A0AAD3S321"/>
<evidence type="ECO:0000256" key="1">
    <source>
        <dbReference type="SAM" id="MobiDB-lite"/>
    </source>
</evidence>
<feature type="region of interest" description="Disordered" evidence="1">
    <location>
        <begin position="1"/>
        <end position="42"/>
    </location>
</feature>